<feature type="domain" description="N-acetyltransferase" evidence="3">
    <location>
        <begin position="4"/>
        <end position="166"/>
    </location>
</feature>
<dbReference type="PANTHER" id="PTHR43420">
    <property type="entry name" value="ACETYLTRANSFERASE"/>
    <property type="match status" value="1"/>
</dbReference>
<dbReference type="Proteomes" id="UP001056500">
    <property type="component" value="Chromosome"/>
</dbReference>
<sequence length="299" mass="33049">MSSISIKRFPECTLAEITEAWNRGFEGYFFPITMTVDSLTQRLGAEGYTSALSVVAFSDGAPVGLVASGVRSIAGKKVAWNGGTGVATEFRRQGLGRKLMEATLDLYRQEGVQLATLEAVSQNDKAIALYQQLGYEITDRLLFWQHTEPFAGEPFGDVASMPYRIRRGVPQEAAGLSFYSAHVPWQNQWQSLRDGEAVFVEDSSGKPVGYALYKRTWDEEGKLASITLRQCAFDGERSDGEEIVRFALCHAFAPLDYTCRRGTFNLPASESVVLTVLEQAGFASSGNEQVYMKRKMEAD</sequence>
<name>A0ABY4WEK4_9BACL</name>
<dbReference type="InterPro" id="IPR000182">
    <property type="entry name" value="GNAT_dom"/>
</dbReference>
<dbReference type="RefSeq" id="WP_251872579.1">
    <property type="nucleotide sequence ID" value="NZ_CP098755.1"/>
</dbReference>
<protein>
    <submittedName>
        <fullName evidence="4">GNAT family N-acetyltransferase</fullName>
        <ecNumber evidence="4">2.3.1.-</ecNumber>
    </submittedName>
</protein>
<evidence type="ECO:0000313" key="4">
    <source>
        <dbReference type="EMBL" id="USG65497.1"/>
    </source>
</evidence>
<keyword evidence="1 4" id="KW-0808">Transferase</keyword>
<keyword evidence="5" id="KW-1185">Reference proteome</keyword>
<gene>
    <name evidence="4" type="ORF">NDK47_25895</name>
</gene>
<evidence type="ECO:0000259" key="3">
    <source>
        <dbReference type="PROSITE" id="PS51186"/>
    </source>
</evidence>
<keyword evidence="2 4" id="KW-0012">Acyltransferase</keyword>
<evidence type="ECO:0000313" key="5">
    <source>
        <dbReference type="Proteomes" id="UP001056500"/>
    </source>
</evidence>
<proteinExistence type="predicted"/>
<dbReference type="PANTHER" id="PTHR43420:SF44">
    <property type="entry name" value="ACETYLTRANSFERASE YPEA"/>
    <property type="match status" value="1"/>
</dbReference>
<dbReference type="EC" id="2.3.1.-" evidence="4"/>
<dbReference type="InterPro" id="IPR050680">
    <property type="entry name" value="YpeA/RimI_acetyltransf"/>
</dbReference>
<organism evidence="4 5">
    <name type="scientific">Brevibacillus ruminantium</name>
    <dbReference type="NCBI Taxonomy" id="2950604"/>
    <lineage>
        <taxon>Bacteria</taxon>
        <taxon>Bacillati</taxon>
        <taxon>Bacillota</taxon>
        <taxon>Bacilli</taxon>
        <taxon>Bacillales</taxon>
        <taxon>Paenibacillaceae</taxon>
        <taxon>Brevibacillus</taxon>
    </lineage>
</organism>
<dbReference type="SUPFAM" id="SSF55729">
    <property type="entry name" value="Acyl-CoA N-acyltransferases (Nat)"/>
    <property type="match status" value="1"/>
</dbReference>
<reference evidence="4" key="1">
    <citation type="submission" date="2022-06" db="EMBL/GenBank/DDBJ databases">
        <title>Genome sequencing of Brevibacillus sp. BB3-R1.</title>
        <authorList>
            <person name="Heo J."/>
            <person name="Lee D."/>
            <person name="Won M."/>
            <person name="Han B.-H."/>
            <person name="Hong S.-B."/>
            <person name="Kwon S.-W."/>
        </authorList>
    </citation>
    <scope>NUCLEOTIDE SEQUENCE</scope>
    <source>
        <strain evidence="4">BB3-R1</strain>
    </source>
</reference>
<evidence type="ECO:0000256" key="1">
    <source>
        <dbReference type="ARBA" id="ARBA00022679"/>
    </source>
</evidence>
<dbReference type="CDD" id="cd04301">
    <property type="entry name" value="NAT_SF"/>
    <property type="match status" value="1"/>
</dbReference>
<dbReference type="Gene3D" id="3.40.630.30">
    <property type="match status" value="1"/>
</dbReference>
<accession>A0ABY4WEK4</accession>
<dbReference type="PROSITE" id="PS51186">
    <property type="entry name" value="GNAT"/>
    <property type="match status" value="1"/>
</dbReference>
<dbReference type="EMBL" id="CP098755">
    <property type="protein sequence ID" value="USG65497.1"/>
    <property type="molecule type" value="Genomic_DNA"/>
</dbReference>
<dbReference type="InterPro" id="IPR016181">
    <property type="entry name" value="Acyl_CoA_acyltransferase"/>
</dbReference>
<dbReference type="GO" id="GO:0016746">
    <property type="term" value="F:acyltransferase activity"/>
    <property type="evidence" value="ECO:0007669"/>
    <property type="project" value="UniProtKB-KW"/>
</dbReference>
<evidence type="ECO:0000256" key="2">
    <source>
        <dbReference type="ARBA" id="ARBA00023315"/>
    </source>
</evidence>
<dbReference type="Pfam" id="PF00583">
    <property type="entry name" value="Acetyltransf_1"/>
    <property type="match status" value="1"/>
</dbReference>